<organism evidence="1 2">
    <name type="scientific">Cellulophaga algicola (strain DSM 14237 / IC166 / ACAM 630)</name>
    <dbReference type="NCBI Taxonomy" id="688270"/>
    <lineage>
        <taxon>Bacteria</taxon>
        <taxon>Pseudomonadati</taxon>
        <taxon>Bacteroidota</taxon>
        <taxon>Flavobacteriia</taxon>
        <taxon>Flavobacteriales</taxon>
        <taxon>Flavobacteriaceae</taxon>
        <taxon>Cellulophaga</taxon>
    </lineage>
</organism>
<sequence>MNTEEFVQGFYKEKQDIIKEYLSRKPTTSVGALIKSLNLSDHQNKIMEEIINNTCTDIYYSILLGLEGSAAIGGVQQRYDLKDSSGNQLNDGDIGGYAYEYFQETN</sequence>
<accession>E6XDB2</accession>
<dbReference type="KEGG" id="cao:Celal_0686"/>
<evidence type="ECO:0000313" key="2">
    <source>
        <dbReference type="Proteomes" id="UP000008634"/>
    </source>
</evidence>
<gene>
    <name evidence="1" type="ordered locus">Celal_0686</name>
</gene>
<dbReference type="OrthoDB" id="8704412at2"/>
<dbReference type="RefSeq" id="WP_013549515.1">
    <property type="nucleotide sequence ID" value="NC_014934.1"/>
</dbReference>
<dbReference type="HOGENOM" id="CLU_175480_0_0_10"/>
<dbReference type="Proteomes" id="UP000008634">
    <property type="component" value="Chromosome"/>
</dbReference>
<reference evidence="1 2" key="1">
    <citation type="journal article" date="2010" name="Stand. Genomic Sci.">
        <title>Complete genome sequence of Cellulophaga algicola type strain (IC166).</title>
        <authorList>
            <person name="Abt B."/>
            <person name="Lu M."/>
            <person name="Misra M."/>
            <person name="Han C."/>
            <person name="Nolan M."/>
            <person name="Lucas S."/>
            <person name="Hammon N."/>
            <person name="Deshpande S."/>
            <person name="Cheng J.F."/>
            <person name="Tapia R."/>
            <person name="Goodwin L."/>
            <person name="Pitluck S."/>
            <person name="Liolios K."/>
            <person name="Pagani I."/>
            <person name="Ivanova N."/>
            <person name="Mavromatis K."/>
            <person name="Ovchinikova G."/>
            <person name="Pati A."/>
            <person name="Chen A."/>
            <person name="Palaniappan K."/>
            <person name="Land M."/>
            <person name="Hauser L."/>
            <person name="Chang Y.J."/>
            <person name="Jeffries C.D."/>
            <person name="Detter J.C."/>
            <person name="Brambilla E."/>
            <person name="Rohde M."/>
            <person name="Tindall B.J."/>
            <person name="Goker M."/>
            <person name="Woyke T."/>
            <person name="Bristow J."/>
            <person name="Eisen J.A."/>
            <person name="Markowitz V."/>
            <person name="Hugenholtz P."/>
            <person name="Kyrpides N.C."/>
            <person name="Klenk H.P."/>
            <person name="Lapidus A."/>
        </authorList>
    </citation>
    <scope>NUCLEOTIDE SEQUENCE [LARGE SCALE GENOMIC DNA]</scope>
    <source>
        <strain evidence="2">DSM 14237 / IC166 / ACAM 630</strain>
    </source>
</reference>
<dbReference type="EMBL" id="CP002453">
    <property type="protein sequence ID" value="ADV48025.1"/>
    <property type="molecule type" value="Genomic_DNA"/>
</dbReference>
<evidence type="ECO:0000313" key="1">
    <source>
        <dbReference type="EMBL" id="ADV48025.1"/>
    </source>
</evidence>
<name>E6XDB2_CELAD</name>
<dbReference type="STRING" id="688270.Celal_0686"/>
<dbReference type="eggNOG" id="ENOG50331SN">
    <property type="taxonomic scope" value="Bacteria"/>
</dbReference>
<protein>
    <submittedName>
        <fullName evidence="1">Uncharacterized protein</fullName>
    </submittedName>
</protein>
<proteinExistence type="predicted"/>
<keyword evidence="2" id="KW-1185">Reference proteome</keyword>
<dbReference type="AlphaFoldDB" id="E6XDB2"/>